<dbReference type="AlphaFoldDB" id="A0A1D3TV73"/>
<feature type="transmembrane region" description="Helical" evidence="1">
    <location>
        <begin position="21"/>
        <end position="39"/>
    </location>
</feature>
<keyword evidence="1" id="KW-0472">Membrane</keyword>
<dbReference type="Pfam" id="PF07811">
    <property type="entry name" value="TadE"/>
    <property type="match status" value="1"/>
</dbReference>
<protein>
    <submittedName>
        <fullName evidence="3">TadE-like protein</fullName>
    </submittedName>
</protein>
<reference evidence="3 4" key="1">
    <citation type="submission" date="2016-09" db="EMBL/GenBank/DDBJ databases">
        <authorList>
            <person name="Capua I."/>
            <person name="De Benedictis P."/>
            <person name="Joannis T."/>
            <person name="Lombin L.H."/>
            <person name="Cattoli G."/>
        </authorList>
    </citation>
    <scope>NUCLEOTIDE SEQUENCE [LARGE SCALE GENOMIC DNA]</scope>
    <source>
        <strain evidence="3 4">GluBS11</strain>
    </source>
</reference>
<evidence type="ECO:0000256" key="1">
    <source>
        <dbReference type="SAM" id="Phobius"/>
    </source>
</evidence>
<gene>
    <name evidence="3" type="ORF">SAMN05421730_10164</name>
</gene>
<name>A0A1D3TV73_9FIRM</name>
<dbReference type="STRING" id="1619234.SAMN05421730_10164"/>
<accession>A0A1D3TV73</accession>
<keyword evidence="4" id="KW-1185">Reference proteome</keyword>
<proteinExistence type="predicted"/>
<dbReference type="InterPro" id="IPR012495">
    <property type="entry name" value="TadE-like_dom"/>
</dbReference>
<dbReference type="RefSeq" id="WP_169823684.1">
    <property type="nucleotide sequence ID" value="NZ_FMKA01000016.1"/>
</dbReference>
<feature type="domain" description="TadE-like" evidence="2">
    <location>
        <begin position="14"/>
        <end position="55"/>
    </location>
</feature>
<evidence type="ECO:0000259" key="2">
    <source>
        <dbReference type="Pfam" id="PF07811"/>
    </source>
</evidence>
<dbReference type="EMBL" id="FMKA01000016">
    <property type="protein sequence ID" value="SCP98030.1"/>
    <property type="molecule type" value="Genomic_DNA"/>
</dbReference>
<evidence type="ECO:0000313" key="3">
    <source>
        <dbReference type="EMBL" id="SCP98030.1"/>
    </source>
</evidence>
<evidence type="ECO:0000313" key="4">
    <source>
        <dbReference type="Proteomes" id="UP000199315"/>
    </source>
</evidence>
<keyword evidence="1" id="KW-0812">Transmembrane</keyword>
<dbReference type="Proteomes" id="UP000199315">
    <property type="component" value="Unassembled WGS sequence"/>
</dbReference>
<keyword evidence="1" id="KW-1133">Transmembrane helix</keyword>
<organism evidence="3 4">
    <name type="scientific">Anaerobium acetethylicum</name>
    <dbReference type="NCBI Taxonomy" id="1619234"/>
    <lineage>
        <taxon>Bacteria</taxon>
        <taxon>Bacillati</taxon>
        <taxon>Bacillota</taxon>
        <taxon>Clostridia</taxon>
        <taxon>Lachnospirales</taxon>
        <taxon>Lachnospiraceae</taxon>
        <taxon>Anaerobium</taxon>
    </lineage>
</organism>
<sequence length="129" mass="13973">MKKWRNLKKNENAQALVEFTLVLPILILLVLGMIEYGWLLNGKITLNGAAREGARAGVVLETTEAARKVEVIKVMKAAADLSGLTILDTSDATGSDYLVVTANAKIKSIIGLYVPDEVAMTSIVKMKIE</sequence>